<name>A0A3P7KYM1_ONCOC</name>
<proteinExistence type="predicted"/>
<protein>
    <submittedName>
        <fullName evidence="1">Uncharacterized protein</fullName>
    </submittedName>
</protein>
<gene>
    <name evidence="1" type="ORF">NOO_LOCUS13532</name>
</gene>
<organism evidence="1 2">
    <name type="scientific">Onchocerca ochengi</name>
    <name type="common">Filarial nematode worm</name>
    <dbReference type="NCBI Taxonomy" id="42157"/>
    <lineage>
        <taxon>Eukaryota</taxon>
        <taxon>Metazoa</taxon>
        <taxon>Ecdysozoa</taxon>
        <taxon>Nematoda</taxon>
        <taxon>Chromadorea</taxon>
        <taxon>Rhabditida</taxon>
        <taxon>Spirurina</taxon>
        <taxon>Spiruromorpha</taxon>
        <taxon>Filarioidea</taxon>
        <taxon>Onchocercidae</taxon>
        <taxon>Onchocerca</taxon>
    </lineage>
</organism>
<reference evidence="1 2" key="1">
    <citation type="submission" date="2018-08" db="EMBL/GenBank/DDBJ databases">
        <authorList>
            <person name="Laetsch R D."/>
            <person name="Stevens L."/>
            <person name="Kumar S."/>
            <person name="Blaxter L. M."/>
        </authorList>
    </citation>
    <scope>NUCLEOTIDE SEQUENCE [LARGE SCALE GENOMIC DNA]</scope>
</reference>
<feature type="non-terminal residue" evidence="1">
    <location>
        <position position="1"/>
    </location>
</feature>
<evidence type="ECO:0000313" key="1">
    <source>
        <dbReference type="EMBL" id="VDN02818.1"/>
    </source>
</evidence>
<dbReference type="EMBL" id="UYRW01016080">
    <property type="protein sequence ID" value="VDN02818.1"/>
    <property type="molecule type" value="Genomic_DNA"/>
</dbReference>
<keyword evidence="2" id="KW-1185">Reference proteome</keyword>
<evidence type="ECO:0000313" key="2">
    <source>
        <dbReference type="Proteomes" id="UP000271087"/>
    </source>
</evidence>
<sequence>ELNFLFHNNYYILI</sequence>
<dbReference type="Proteomes" id="UP000271087">
    <property type="component" value="Unassembled WGS sequence"/>
</dbReference>
<accession>A0A3P7KYM1</accession>